<dbReference type="Proteomes" id="UP000735302">
    <property type="component" value="Unassembled WGS sequence"/>
</dbReference>
<evidence type="ECO:0000313" key="1">
    <source>
        <dbReference type="EMBL" id="GFO00231.1"/>
    </source>
</evidence>
<gene>
    <name evidence="1" type="ORF">PoB_002673600</name>
</gene>
<sequence>MDKKGWGIAEAIKLGLPIVPAFRGGEGPGVEFTLFLAIQAGHSEVVCLYFSQIIRDLTIQLMPGGHRRALKNCLGWYWDSNRGSFRWYPMPCQMSHRSPFFIPRKKSTKLVMTGSQIKRKKRNLHGSGKGKYFTVVKYLSILSLNYPRDLCHFPFRTRYEDPT</sequence>
<name>A0AAV3ZWD5_9GAST</name>
<organism evidence="1 2">
    <name type="scientific">Plakobranchus ocellatus</name>
    <dbReference type="NCBI Taxonomy" id="259542"/>
    <lineage>
        <taxon>Eukaryota</taxon>
        <taxon>Metazoa</taxon>
        <taxon>Spiralia</taxon>
        <taxon>Lophotrochozoa</taxon>
        <taxon>Mollusca</taxon>
        <taxon>Gastropoda</taxon>
        <taxon>Heterobranchia</taxon>
        <taxon>Euthyneura</taxon>
        <taxon>Panpulmonata</taxon>
        <taxon>Sacoglossa</taxon>
        <taxon>Placobranchoidea</taxon>
        <taxon>Plakobranchidae</taxon>
        <taxon>Plakobranchus</taxon>
    </lineage>
</organism>
<keyword evidence="2" id="KW-1185">Reference proteome</keyword>
<evidence type="ECO:0000313" key="2">
    <source>
        <dbReference type="Proteomes" id="UP000735302"/>
    </source>
</evidence>
<comment type="caution">
    <text evidence="1">The sequence shown here is derived from an EMBL/GenBank/DDBJ whole genome shotgun (WGS) entry which is preliminary data.</text>
</comment>
<reference evidence="1 2" key="1">
    <citation type="journal article" date="2021" name="Elife">
        <title>Chloroplast acquisition without the gene transfer in kleptoplastic sea slugs, Plakobranchus ocellatus.</title>
        <authorList>
            <person name="Maeda T."/>
            <person name="Takahashi S."/>
            <person name="Yoshida T."/>
            <person name="Shimamura S."/>
            <person name="Takaki Y."/>
            <person name="Nagai Y."/>
            <person name="Toyoda A."/>
            <person name="Suzuki Y."/>
            <person name="Arimoto A."/>
            <person name="Ishii H."/>
            <person name="Satoh N."/>
            <person name="Nishiyama T."/>
            <person name="Hasebe M."/>
            <person name="Maruyama T."/>
            <person name="Minagawa J."/>
            <person name="Obokata J."/>
            <person name="Shigenobu S."/>
        </authorList>
    </citation>
    <scope>NUCLEOTIDE SEQUENCE [LARGE SCALE GENOMIC DNA]</scope>
</reference>
<accession>A0AAV3ZWD5</accession>
<dbReference type="AlphaFoldDB" id="A0AAV3ZWD5"/>
<dbReference type="EMBL" id="BLXT01003064">
    <property type="protein sequence ID" value="GFO00231.1"/>
    <property type="molecule type" value="Genomic_DNA"/>
</dbReference>
<proteinExistence type="predicted"/>
<protein>
    <submittedName>
        <fullName evidence="1">Uncharacterized protein</fullName>
    </submittedName>
</protein>